<feature type="region of interest" description="Disordered" evidence="1">
    <location>
        <begin position="213"/>
        <end position="237"/>
    </location>
</feature>
<comment type="caution">
    <text evidence="2">The sequence shown here is derived from an EMBL/GenBank/DDBJ whole genome shotgun (WGS) entry which is preliminary data.</text>
</comment>
<reference evidence="2 3" key="1">
    <citation type="submission" date="2018-05" db="EMBL/GenBank/DDBJ databases">
        <title>Genomic Encyclopedia of Type Strains, Phase IV (KMG-IV): sequencing the most valuable type-strain genomes for metagenomic binning, comparative biology and taxonomic classification.</title>
        <authorList>
            <person name="Goeker M."/>
        </authorList>
    </citation>
    <scope>NUCLEOTIDE SEQUENCE [LARGE SCALE GENOMIC DNA]</scope>
    <source>
        <strain evidence="2 3">DSM 14263</strain>
    </source>
</reference>
<keyword evidence="2" id="KW-0808">Transferase</keyword>
<dbReference type="Pfam" id="PF13489">
    <property type="entry name" value="Methyltransf_23"/>
    <property type="match status" value="1"/>
</dbReference>
<evidence type="ECO:0000256" key="1">
    <source>
        <dbReference type="SAM" id="MobiDB-lite"/>
    </source>
</evidence>
<dbReference type="OrthoDB" id="5983563at2"/>
<dbReference type="SUPFAM" id="SSF53335">
    <property type="entry name" value="S-adenosyl-L-methionine-dependent methyltransferases"/>
    <property type="match status" value="1"/>
</dbReference>
<organism evidence="2 3">
    <name type="scientific">Fulvimonas soli</name>
    <dbReference type="NCBI Taxonomy" id="155197"/>
    <lineage>
        <taxon>Bacteria</taxon>
        <taxon>Pseudomonadati</taxon>
        <taxon>Pseudomonadota</taxon>
        <taxon>Gammaproteobacteria</taxon>
        <taxon>Lysobacterales</taxon>
        <taxon>Rhodanobacteraceae</taxon>
        <taxon>Fulvimonas</taxon>
    </lineage>
</organism>
<dbReference type="EMBL" id="QGHC01000001">
    <property type="protein sequence ID" value="PWK93008.1"/>
    <property type="molecule type" value="Genomic_DNA"/>
</dbReference>
<dbReference type="GO" id="GO:0008168">
    <property type="term" value="F:methyltransferase activity"/>
    <property type="evidence" value="ECO:0007669"/>
    <property type="project" value="UniProtKB-KW"/>
</dbReference>
<dbReference type="Gene3D" id="3.40.50.150">
    <property type="entry name" value="Vaccinia Virus protein VP39"/>
    <property type="match status" value="1"/>
</dbReference>
<evidence type="ECO:0000313" key="2">
    <source>
        <dbReference type="EMBL" id="PWK93008.1"/>
    </source>
</evidence>
<sequence>MPARDHDIYASPPMRGLLADEIAALLPDLQRCAGTSALQISAAPGMAPPSLPMLGHWVRLHVNGGRYHGDLSAQVDEPLPFLADAFGLVLLRHATEAVAAPTRLLGEVARVVAPGGLLALTGVHPLSGWLPWWLWRARQGGLSLPVPLGLEGWLRGADFVIERAQRVGPPWPGVASPAGRRSLLGGGYLLLARKRRPATPAVRLKPRPLVQPVGSGLAPGARRGAAMQTQGTTRIHP</sequence>
<dbReference type="RefSeq" id="WP_109722042.1">
    <property type="nucleotide sequence ID" value="NZ_MSZV01000048.1"/>
</dbReference>
<keyword evidence="2" id="KW-0489">Methyltransferase</keyword>
<proteinExistence type="predicted"/>
<dbReference type="GO" id="GO:0032259">
    <property type="term" value="P:methylation"/>
    <property type="evidence" value="ECO:0007669"/>
    <property type="project" value="UniProtKB-KW"/>
</dbReference>
<feature type="compositionally biased region" description="Polar residues" evidence="1">
    <location>
        <begin position="227"/>
        <end position="237"/>
    </location>
</feature>
<dbReference type="InterPro" id="IPR029063">
    <property type="entry name" value="SAM-dependent_MTases_sf"/>
</dbReference>
<name>A0A316IR90_9GAMM</name>
<dbReference type="Proteomes" id="UP000245812">
    <property type="component" value="Unassembled WGS sequence"/>
</dbReference>
<protein>
    <submittedName>
        <fullName evidence="2">Methyltransferase family protein</fullName>
    </submittedName>
</protein>
<accession>A0A316IR90</accession>
<keyword evidence="3" id="KW-1185">Reference proteome</keyword>
<dbReference type="AlphaFoldDB" id="A0A316IR90"/>
<gene>
    <name evidence="2" type="ORF">C7456_101357</name>
</gene>
<evidence type="ECO:0000313" key="3">
    <source>
        <dbReference type="Proteomes" id="UP000245812"/>
    </source>
</evidence>